<feature type="region of interest" description="Disordered" evidence="5">
    <location>
        <begin position="1"/>
        <end position="21"/>
    </location>
</feature>
<dbReference type="Gene3D" id="3.20.20.80">
    <property type="entry name" value="Glycosidases"/>
    <property type="match status" value="1"/>
</dbReference>
<dbReference type="PANTHER" id="PTHR34142:SF1">
    <property type="entry name" value="GLYCOSIDE HYDROLASE FAMILY 5 DOMAIN-CONTAINING PROTEIN"/>
    <property type="match status" value="1"/>
</dbReference>
<name>A0ABT8HU11_9BACL</name>
<evidence type="ECO:0000259" key="6">
    <source>
        <dbReference type="Pfam" id="PF00150"/>
    </source>
</evidence>
<reference evidence="7" key="1">
    <citation type="submission" date="2023-07" db="EMBL/GenBank/DDBJ databases">
        <title>Fictibacillus sp. isolated from freshwater pond.</title>
        <authorList>
            <person name="Kirdat K."/>
            <person name="Bhat A."/>
            <person name="Mourya A."/>
            <person name="Yadav A."/>
        </authorList>
    </citation>
    <scope>NUCLEOTIDE SEQUENCE</scope>
    <source>
        <strain evidence="7">NE201</strain>
    </source>
</reference>
<dbReference type="EMBL" id="JAUHTR010000002">
    <property type="protein sequence ID" value="MDN4523970.1"/>
    <property type="molecule type" value="Genomic_DNA"/>
</dbReference>
<evidence type="ECO:0000256" key="1">
    <source>
        <dbReference type="ARBA" id="ARBA00005641"/>
    </source>
</evidence>
<evidence type="ECO:0000256" key="3">
    <source>
        <dbReference type="ARBA" id="ARBA00023295"/>
    </source>
</evidence>
<comment type="similarity">
    <text evidence="1 4">Belongs to the glycosyl hydrolase 5 (cellulase A) family.</text>
</comment>
<evidence type="ECO:0000313" key="8">
    <source>
        <dbReference type="Proteomes" id="UP001172721"/>
    </source>
</evidence>
<organism evidence="7 8">
    <name type="scientific">Fictibacillus fluitans</name>
    <dbReference type="NCBI Taxonomy" id="3058422"/>
    <lineage>
        <taxon>Bacteria</taxon>
        <taxon>Bacillati</taxon>
        <taxon>Bacillota</taxon>
        <taxon>Bacilli</taxon>
        <taxon>Bacillales</taxon>
        <taxon>Fictibacillaceae</taxon>
        <taxon>Fictibacillus</taxon>
    </lineage>
</organism>
<gene>
    <name evidence="7" type="ORF">QYB97_05760</name>
</gene>
<sequence length="366" mass="41637">MPEKDITPDTPLGSLDKILNEKATSNSDNVTKALENKSEHLKVPEWTNNELAPQIPKWAMNDIFFVNGTSLYDPNARMFTMRGVNNPHIWFLSQSYNALSSVQEYGANSVRIVWGFSRWKSSPTELEKILKRCQELKLIAIVELHDGTCKSQPDLYNMAGYFAQKDISSIMKKYSKYTLINIANEWGSENLSNSSWYSSYKKAITIIRDAGLKHPIIIDSLGCGQLSSPIIIFGKSLLAHDPLHNVLFSIHMYEKWNNTKKIATELQAINDLGLCVIIGEFGYNSEAVINKKNDKNCKVDAFEVMKQCHLKKIGYLAWSWTANDSKNEWLNLVDSNDWEEKTEWGKIVFSTQYGIENTSKIASIFL</sequence>
<evidence type="ECO:0000313" key="7">
    <source>
        <dbReference type="EMBL" id="MDN4523970.1"/>
    </source>
</evidence>
<protein>
    <submittedName>
        <fullName evidence="7">Cellulase family glycosylhydrolase</fullName>
    </submittedName>
</protein>
<dbReference type="PANTHER" id="PTHR34142">
    <property type="entry name" value="ENDO-BETA-1,4-GLUCANASE A"/>
    <property type="match status" value="1"/>
</dbReference>
<dbReference type="Pfam" id="PF00150">
    <property type="entry name" value="Cellulase"/>
    <property type="match status" value="1"/>
</dbReference>
<dbReference type="RefSeq" id="WP_301165026.1">
    <property type="nucleotide sequence ID" value="NZ_JAUHTR010000002.1"/>
</dbReference>
<keyword evidence="2 4" id="KW-0378">Hydrolase</keyword>
<proteinExistence type="inferred from homology"/>
<feature type="domain" description="Glycoside hydrolase family 5" evidence="6">
    <location>
        <begin position="76"/>
        <end position="323"/>
    </location>
</feature>
<dbReference type="SUPFAM" id="SSF51445">
    <property type="entry name" value="(Trans)glycosidases"/>
    <property type="match status" value="1"/>
</dbReference>
<dbReference type="InterPro" id="IPR017853">
    <property type="entry name" value="GH"/>
</dbReference>
<accession>A0ABT8HU11</accession>
<evidence type="ECO:0000256" key="5">
    <source>
        <dbReference type="SAM" id="MobiDB-lite"/>
    </source>
</evidence>
<keyword evidence="8" id="KW-1185">Reference proteome</keyword>
<keyword evidence="3 4" id="KW-0326">Glycosidase</keyword>
<evidence type="ECO:0000256" key="2">
    <source>
        <dbReference type="ARBA" id="ARBA00022801"/>
    </source>
</evidence>
<evidence type="ECO:0000256" key="4">
    <source>
        <dbReference type="RuleBase" id="RU361153"/>
    </source>
</evidence>
<dbReference type="InterPro" id="IPR001547">
    <property type="entry name" value="Glyco_hydro_5"/>
</dbReference>
<comment type="caution">
    <text evidence="7">The sequence shown here is derived from an EMBL/GenBank/DDBJ whole genome shotgun (WGS) entry which is preliminary data.</text>
</comment>
<dbReference type="Proteomes" id="UP001172721">
    <property type="component" value="Unassembled WGS sequence"/>
</dbReference>